<feature type="compositionally biased region" description="Acidic residues" evidence="2">
    <location>
        <begin position="245"/>
        <end position="255"/>
    </location>
</feature>
<keyword evidence="4" id="KW-1185">Reference proteome</keyword>
<dbReference type="OrthoDB" id="3021440at2759"/>
<dbReference type="Gene3D" id="1.20.5.110">
    <property type="match status" value="1"/>
</dbReference>
<evidence type="ECO:0000256" key="1">
    <source>
        <dbReference type="SAM" id="Coils"/>
    </source>
</evidence>
<reference evidence="3 4" key="1">
    <citation type="submission" date="2014-02" db="EMBL/GenBank/DDBJ databases">
        <title>Transposable element dynamics among asymbiotic and ectomycorrhizal Amanita fungi.</title>
        <authorList>
            <consortium name="DOE Joint Genome Institute"/>
            <person name="Hess J."/>
            <person name="Skrede I."/>
            <person name="Wolfe B."/>
            <person name="LaButti K."/>
            <person name="Ohm R.A."/>
            <person name="Grigoriev I.V."/>
            <person name="Pringle A."/>
        </authorList>
    </citation>
    <scope>NUCLEOTIDE SEQUENCE [LARGE SCALE GENOMIC DNA]</scope>
    <source>
        <strain evidence="3 4">SKay4041</strain>
    </source>
</reference>
<dbReference type="Gene3D" id="1.20.5.1070">
    <property type="entry name" value="Head and neck region of the ectodomain of NDV fusion glycoprotein"/>
    <property type="match status" value="1"/>
</dbReference>
<name>A0A2A9NQ66_9AGAR</name>
<dbReference type="SUPFAM" id="SSF57997">
    <property type="entry name" value="Tropomyosin"/>
    <property type="match status" value="1"/>
</dbReference>
<organism evidence="3 4">
    <name type="scientific">Amanita thiersii Skay4041</name>
    <dbReference type="NCBI Taxonomy" id="703135"/>
    <lineage>
        <taxon>Eukaryota</taxon>
        <taxon>Fungi</taxon>
        <taxon>Dikarya</taxon>
        <taxon>Basidiomycota</taxon>
        <taxon>Agaricomycotina</taxon>
        <taxon>Agaricomycetes</taxon>
        <taxon>Agaricomycetidae</taxon>
        <taxon>Agaricales</taxon>
        <taxon>Pluteineae</taxon>
        <taxon>Amanitaceae</taxon>
        <taxon>Amanita</taxon>
    </lineage>
</organism>
<keyword evidence="1" id="KW-0175">Coiled coil</keyword>
<feature type="region of interest" description="Disordered" evidence="2">
    <location>
        <begin position="236"/>
        <end position="255"/>
    </location>
</feature>
<dbReference type="Proteomes" id="UP000242287">
    <property type="component" value="Unassembled WGS sequence"/>
</dbReference>
<evidence type="ECO:0000313" key="3">
    <source>
        <dbReference type="EMBL" id="PFH49860.1"/>
    </source>
</evidence>
<dbReference type="AlphaFoldDB" id="A0A2A9NQ66"/>
<dbReference type="STRING" id="703135.A0A2A9NQ66"/>
<dbReference type="EMBL" id="KZ302018">
    <property type="protein sequence ID" value="PFH49860.1"/>
    <property type="molecule type" value="Genomic_DNA"/>
</dbReference>
<protein>
    <submittedName>
        <fullName evidence="3">Uncharacterized protein</fullName>
    </submittedName>
</protein>
<gene>
    <name evidence="3" type="ORF">AMATHDRAFT_62408</name>
</gene>
<evidence type="ECO:0000256" key="2">
    <source>
        <dbReference type="SAM" id="MobiDB-lite"/>
    </source>
</evidence>
<feature type="coiled-coil region" evidence="1">
    <location>
        <begin position="107"/>
        <end position="148"/>
    </location>
</feature>
<sequence>MALPASASLPQPDFQQLSHGLTIAGQQFALLPNFVPVSATTLNQMLESLKDSLLQAQKASEGKLADQMRQMETRMTTRFERVEGRLVKVEDRLVNVEGRLVKVEDCLVKVEDRLVKVEDRLVKVEDRLVNVEGRLSKVENHLNRVDNRLEGVDKTMAFLPNKVHNRQCGGNSIVQFPLGVHVDDKMQTFLGILNATVPELASLAKQLDIPTRRRNKEHIINDVLLFLGLNLQGRAVNEPEKGNEEDPEGQESEDE</sequence>
<accession>A0A2A9NQ66</accession>
<evidence type="ECO:0000313" key="4">
    <source>
        <dbReference type="Proteomes" id="UP000242287"/>
    </source>
</evidence>
<proteinExistence type="predicted"/>